<sequence>MVAKKKGALPAWLPTVSEEEKEGWSGYCRVCDLIDHGQVEAPTSSTPEGMLTYTVLCSDDVIIHVIHKPTIFGHSGRLGHLDNYAAEAPSSLNDDFTALVPYLLGPTRTELERVRALFTWITCQDVSVQTDSAVEDTPSWYLNKMRESESYYHLLFSTLCSYAGVRHQTIRGYAKTADKPPNTHFAGTSPTKLWTAVCIDGRWGIVDTHWGSRDSPEDTTPPPSDDTSQHNSENHTNEFYFLPHPAQYLSTCYPEQPDWQLVLSPIEVTDFETHVQCWPHFFAFGLSLLSHHQGVVQTTNGQVKIYIGCNAEDIRAINFAYSLTETSGSADWKGASLDRFVLQEKKRDAVVFSIQPPKRGEYLFEIFVGRGESKTCFTACEYLIVCVQTSKDVCPLPNWPGDWGPGSEVVAMGLVPISHPASCVRCQSAEASVEFSLASELEFIAKLFEVNTKETRLRRYVAHEVVDGTATFHVMPPKQGKFGLAIYAKERGQAGAFAAMCSYLTIAEDTGHDVTPFPDVPKGSFGPVQPRFSDLGLRTVTHPSAFVNCEPGELDLRLGMSRILRLSHQLSLENDNDLGRYVFRQVVDDEVQFLVRFPKQGRYKLAIFAGDVSPSEDVQNVFNYCISCTGTVSHDVQPFPDVAGSQWGERYPACHDLGIFPTSHPNAYIETTTGALEIKLESETAVDVLHLFQRWKGGPEDLSQCVKAMDGGNEDRVGVKVSCPQIGEYSLELFARMSEDEEPINVFNYFIAYKERSTPSTEDDNQPTTEASTAGPSTEKSGEVGETFSMLGLSTKSHPDTDIVNKTGKLLITLGKAKPLTFSQRLSKGTEIGTDEMDDYVFRQVLSDEVHFRLRLPAAGTYHFSVCAGEGEGDGAKDGTLNEVIKYTINCTATNQKLKPYPDVNCDQWGLKQPEESTITLKSHPVAYIKASQRLEIVIESTAPKQFQQRFHLWTKKEGTKKPKKKDVGDFGCHKTLEQGKQTVVVLHFPREGDYTLQLSDSNSDSQNVITYLIHCDMPVNPCIPFPTVEDRRWGPVYFNCERTGFTLISHDDPFITSENEELRLVFGASKSTWLRHTLVYCSDKGEEEDMSSFAFTQADHQNSGHVVAWLRLPSVGCYRFTIHSTSKDEKGNQTVLVNYFLHCKKPLKACLPWPEQSHSWPPDWHLFEPRTKVITAGTEVRFSGIFPEASDVAVILPTGDRVQLDEQEKGKWKRTVTIPEDAQAGATVTVGIVVDKHNGTHKEVLRYTIEEGVKGTSLSGAEEGVTEAPHAGADGNREVETPPEVEQPEDYRAVLKRHKSSIAEVMIPREVIKKFEAEGIIDESEATEMDTQLPINTVDVNNSLLRAVMTEGEDAFVTYRDMIEETGQKDVLEFIKDVVVEPFTSDKGDQMKKKMKEAMKSRNRARLKKLIEEYRSNALDEEDDVFKEAVERLSLLDAKQGLLDAISERNIPELERAIVGTSAYEEVLQSDLHEARTLLESLKTLERLRHDVMNMDERTVSEIKRYKNPPPEVQTVMKATLRLLGDSKKQTKNWRLIQILMGKTGLQSLNHRVGQCEPENISPDTAAQVKKILQDLSLESVRDVSTGAATYYVWAMGMIKEVEGMKTNDA</sequence>
<evidence type="ECO:0000259" key="2">
    <source>
        <dbReference type="Pfam" id="PF23265"/>
    </source>
</evidence>
<protein>
    <submittedName>
        <fullName evidence="3">KY protein</fullName>
    </submittedName>
</protein>
<name>A0A8K0A4B7_BRALA</name>
<gene>
    <name evidence="3" type="primary">KY</name>
    <name evidence="3" type="ORF">BLAG_LOCUS20870</name>
</gene>
<feature type="domain" description="KY-like immunoglobulin-like" evidence="2">
    <location>
        <begin position="652"/>
        <end position="757"/>
    </location>
</feature>
<dbReference type="EMBL" id="OV696691">
    <property type="protein sequence ID" value="CAH1267568.1"/>
    <property type="molecule type" value="Genomic_DNA"/>
</dbReference>
<keyword evidence="4" id="KW-1185">Reference proteome</keyword>
<evidence type="ECO:0000313" key="3">
    <source>
        <dbReference type="EMBL" id="CAH1267568.1"/>
    </source>
</evidence>
<feature type="domain" description="KY-like immunoglobulin-like" evidence="2">
    <location>
        <begin position="919"/>
        <end position="1027"/>
    </location>
</feature>
<dbReference type="Pfam" id="PF23265">
    <property type="entry name" value="Ig-like_KY"/>
    <property type="match status" value="7"/>
</dbReference>
<feature type="domain" description="KY-like immunoglobulin-like" evidence="2">
    <location>
        <begin position="526"/>
        <end position="640"/>
    </location>
</feature>
<feature type="domain" description="KY-like immunoglobulin-like" evidence="2">
    <location>
        <begin position="784"/>
        <end position="902"/>
    </location>
</feature>
<dbReference type="Gene3D" id="1.20.920.20">
    <property type="match status" value="1"/>
</dbReference>
<feature type="region of interest" description="Disordered" evidence="1">
    <location>
        <begin position="757"/>
        <end position="783"/>
    </location>
</feature>
<organism evidence="3 4">
    <name type="scientific">Branchiostoma lanceolatum</name>
    <name type="common">Common lancelet</name>
    <name type="synonym">Amphioxus lanceolatum</name>
    <dbReference type="NCBI Taxonomy" id="7740"/>
    <lineage>
        <taxon>Eukaryota</taxon>
        <taxon>Metazoa</taxon>
        <taxon>Chordata</taxon>
        <taxon>Cephalochordata</taxon>
        <taxon>Leptocardii</taxon>
        <taxon>Amphioxiformes</taxon>
        <taxon>Branchiostomatidae</taxon>
        <taxon>Branchiostoma</taxon>
    </lineage>
</organism>
<proteinExistence type="predicted"/>
<dbReference type="InterPro" id="IPR053041">
    <property type="entry name" value="Transglut-like_Superfamily_Mod"/>
</dbReference>
<feature type="domain" description="KY-like immunoglobulin-like" evidence="2">
    <location>
        <begin position="411"/>
        <end position="518"/>
    </location>
</feature>
<accession>A0A8K0A4B7</accession>
<dbReference type="SUPFAM" id="SSF54001">
    <property type="entry name" value="Cysteine proteinases"/>
    <property type="match status" value="1"/>
</dbReference>
<evidence type="ECO:0000256" key="1">
    <source>
        <dbReference type="SAM" id="MobiDB-lite"/>
    </source>
</evidence>
<dbReference type="PANTHER" id="PTHR47020:SF1">
    <property type="entry name" value="HILLARIN"/>
    <property type="match status" value="1"/>
</dbReference>
<feature type="region of interest" description="Disordered" evidence="1">
    <location>
        <begin position="210"/>
        <end position="235"/>
    </location>
</feature>
<feature type="domain" description="KY-like immunoglobulin-like" evidence="2">
    <location>
        <begin position="1043"/>
        <end position="1155"/>
    </location>
</feature>
<dbReference type="OrthoDB" id="6129702at2759"/>
<feature type="domain" description="KY-like immunoglobulin-like" evidence="2">
    <location>
        <begin position="269"/>
        <end position="397"/>
    </location>
</feature>
<dbReference type="Gene3D" id="1.10.533.10">
    <property type="entry name" value="Death Domain, Fas"/>
    <property type="match status" value="1"/>
</dbReference>
<dbReference type="PANTHER" id="PTHR47020">
    <property type="entry name" value="HILLARIN"/>
    <property type="match status" value="1"/>
</dbReference>
<dbReference type="InterPro" id="IPR056564">
    <property type="entry name" value="Ig-like_KY"/>
</dbReference>
<feature type="compositionally biased region" description="Polar residues" evidence="1">
    <location>
        <begin position="766"/>
        <end position="779"/>
    </location>
</feature>
<dbReference type="InterPro" id="IPR011029">
    <property type="entry name" value="DEATH-like_dom_sf"/>
</dbReference>
<evidence type="ECO:0000313" key="4">
    <source>
        <dbReference type="Proteomes" id="UP000838412"/>
    </source>
</evidence>
<dbReference type="Proteomes" id="UP000838412">
    <property type="component" value="Chromosome 6"/>
</dbReference>
<dbReference type="InterPro" id="IPR038765">
    <property type="entry name" value="Papain-like_cys_pep_sf"/>
</dbReference>
<feature type="region of interest" description="Disordered" evidence="1">
    <location>
        <begin position="1257"/>
        <end position="1289"/>
    </location>
</feature>
<reference evidence="3" key="1">
    <citation type="submission" date="2022-01" db="EMBL/GenBank/DDBJ databases">
        <authorList>
            <person name="Braso-Vives M."/>
        </authorList>
    </citation>
    <scope>NUCLEOTIDE SEQUENCE</scope>
</reference>